<dbReference type="RefSeq" id="WP_266088244.1">
    <property type="nucleotide sequence ID" value="NZ_RKLV01000011.1"/>
</dbReference>
<feature type="transmembrane region" description="Helical" evidence="1">
    <location>
        <begin position="28"/>
        <end position="46"/>
    </location>
</feature>
<evidence type="ECO:0000313" key="3">
    <source>
        <dbReference type="Proteomes" id="UP001149411"/>
    </source>
</evidence>
<feature type="transmembrane region" description="Helical" evidence="1">
    <location>
        <begin position="120"/>
        <end position="144"/>
    </location>
</feature>
<feature type="transmembrane region" description="Helical" evidence="1">
    <location>
        <begin position="150"/>
        <end position="167"/>
    </location>
</feature>
<accession>A0A9Q4C4J1</accession>
<dbReference type="Proteomes" id="UP001149411">
    <property type="component" value="Unassembled WGS sequence"/>
</dbReference>
<sequence length="181" mass="18538">MEHGTHERFLKDLSDAVAYPFGSLPRSVLALSISVVMYVVLVLSTMPTFSAQMLSDGVGWLGYVVVSLTETTYRSSGLTGVSLVVLYAVLTGVAVVNTVGQIRAVGLSKPKEFVGVVPGLLASGCASCGAGLLGFIGLTGALAAMPYDGTLLRVGGLALLVFFLGRAGHPERCGVTQGGGS</sequence>
<keyword evidence="1" id="KW-0812">Transmembrane</keyword>
<comment type="caution">
    <text evidence="2">The sequence shown here is derived from an EMBL/GenBank/DDBJ whole genome shotgun (WGS) entry which is preliminary data.</text>
</comment>
<protein>
    <submittedName>
        <fullName evidence="2">Uncharacterized protein</fullName>
    </submittedName>
</protein>
<gene>
    <name evidence="2" type="ORF">EGH25_10210</name>
</gene>
<organism evidence="2 3">
    <name type="scientific">Halorutilus salinus</name>
    <dbReference type="NCBI Taxonomy" id="2487751"/>
    <lineage>
        <taxon>Archaea</taxon>
        <taxon>Methanobacteriati</taxon>
        <taxon>Methanobacteriota</taxon>
        <taxon>Stenosarchaea group</taxon>
        <taxon>Halobacteria</taxon>
        <taxon>Halorutilales</taxon>
        <taxon>Halorutilaceae</taxon>
        <taxon>Halorutilus</taxon>
    </lineage>
</organism>
<evidence type="ECO:0000313" key="2">
    <source>
        <dbReference type="EMBL" id="MCX2819720.1"/>
    </source>
</evidence>
<feature type="transmembrane region" description="Helical" evidence="1">
    <location>
        <begin position="77"/>
        <end position="99"/>
    </location>
</feature>
<dbReference type="AlphaFoldDB" id="A0A9Q4C4J1"/>
<evidence type="ECO:0000256" key="1">
    <source>
        <dbReference type="SAM" id="Phobius"/>
    </source>
</evidence>
<keyword evidence="1" id="KW-0472">Membrane</keyword>
<keyword evidence="3" id="KW-1185">Reference proteome</keyword>
<keyword evidence="1" id="KW-1133">Transmembrane helix</keyword>
<reference evidence="2" key="1">
    <citation type="submission" date="2022-09" db="EMBL/GenBank/DDBJ databases">
        <title>Haloadaptaus new haloarchaeum isolated from saline soil.</title>
        <authorList>
            <person name="Duran-Viseras A."/>
            <person name="Sanchez-Porro C."/>
            <person name="Ventosa A."/>
        </authorList>
    </citation>
    <scope>NUCLEOTIDE SEQUENCE</scope>
    <source>
        <strain evidence="2">F3-133</strain>
    </source>
</reference>
<name>A0A9Q4C4J1_9EURY</name>
<proteinExistence type="predicted"/>
<dbReference type="EMBL" id="RKLV01000011">
    <property type="protein sequence ID" value="MCX2819720.1"/>
    <property type="molecule type" value="Genomic_DNA"/>
</dbReference>